<dbReference type="OrthoDB" id="1037861at2"/>
<evidence type="ECO:0000313" key="3">
    <source>
        <dbReference type="Proteomes" id="UP000316778"/>
    </source>
</evidence>
<evidence type="ECO:0000313" key="2">
    <source>
        <dbReference type="EMBL" id="TWI86284.1"/>
    </source>
</evidence>
<protein>
    <submittedName>
        <fullName evidence="2">N-acetylmuramoyl-L-alanine amidase</fullName>
    </submittedName>
</protein>
<dbReference type="RefSeq" id="WP_145715973.1">
    <property type="nucleotide sequence ID" value="NZ_BAAAFY010000005.1"/>
</dbReference>
<dbReference type="Pfam" id="PF01510">
    <property type="entry name" value="Amidase_2"/>
    <property type="match status" value="1"/>
</dbReference>
<evidence type="ECO:0000259" key="1">
    <source>
        <dbReference type="Pfam" id="PF01510"/>
    </source>
</evidence>
<dbReference type="GO" id="GO:0008745">
    <property type="term" value="F:N-acetylmuramoyl-L-alanine amidase activity"/>
    <property type="evidence" value="ECO:0007669"/>
    <property type="project" value="InterPro"/>
</dbReference>
<dbReference type="Gene3D" id="3.40.80.10">
    <property type="entry name" value="Peptidoglycan recognition protein-like"/>
    <property type="match status" value="1"/>
</dbReference>
<proteinExistence type="predicted"/>
<comment type="caution">
    <text evidence="2">The sequence shown here is derived from an EMBL/GenBank/DDBJ whole genome shotgun (WGS) entry which is preliminary data.</text>
</comment>
<sequence>MRTIKYIVIHCTATQPNATVEAIQRYWRTPKPNGMNWKNPGYHYIIRANGDIEVLADESQATNGVAGHNQNSIHVSYIGGVDKQGYPLDTRTPEQRVVMKAMVKILKARYPGAIVQGHRDFLTPGTAGWKDCPSFDVRTWLKQEGI</sequence>
<dbReference type="InterPro" id="IPR002502">
    <property type="entry name" value="Amidase_domain"/>
</dbReference>
<dbReference type="Proteomes" id="UP000316778">
    <property type="component" value="Unassembled WGS sequence"/>
</dbReference>
<dbReference type="GO" id="GO:0009253">
    <property type="term" value="P:peptidoglycan catabolic process"/>
    <property type="evidence" value="ECO:0007669"/>
    <property type="project" value="InterPro"/>
</dbReference>
<feature type="domain" description="N-acetylmuramoyl-L-alanine amidase" evidence="1">
    <location>
        <begin position="2"/>
        <end position="133"/>
    </location>
</feature>
<dbReference type="InterPro" id="IPR036505">
    <property type="entry name" value="Amidase/PGRP_sf"/>
</dbReference>
<dbReference type="EMBL" id="VLLG01000004">
    <property type="protein sequence ID" value="TWI86284.1"/>
    <property type="molecule type" value="Genomic_DNA"/>
</dbReference>
<gene>
    <name evidence="2" type="ORF">LX66_3538</name>
</gene>
<dbReference type="SUPFAM" id="SSF55846">
    <property type="entry name" value="N-acetylmuramoyl-L-alanine amidase-like"/>
    <property type="match status" value="1"/>
</dbReference>
<dbReference type="CDD" id="cd06583">
    <property type="entry name" value="PGRP"/>
    <property type="match status" value="1"/>
</dbReference>
<reference evidence="2 3" key="1">
    <citation type="journal article" date="2013" name="Stand. Genomic Sci.">
        <title>Genomic Encyclopedia of Type Strains, Phase I: The one thousand microbial genomes (KMG-I) project.</title>
        <authorList>
            <person name="Kyrpides N.C."/>
            <person name="Woyke T."/>
            <person name="Eisen J.A."/>
            <person name="Garrity G."/>
            <person name="Lilburn T.G."/>
            <person name="Beck B.J."/>
            <person name="Whitman W.B."/>
            <person name="Hugenholtz P."/>
            <person name="Klenk H.P."/>
        </authorList>
    </citation>
    <scope>NUCLEOTIDE SEQUENCE [LARGE SCALE GENOMIC DNA]</scope>
    <source>
        <strain evidence="2 3">DSM 13484</strain>
    </source>
</reference>
<accession>A0A562SZ31</accession>
<keyword evidence="3" id="KW-1185">Reference proteome</keyword>
<organism evidence="2 3">
    <name type="scientific">Chitinophaga japonensis</name>
    <name type="common">Flexibacter japonensis</name>
    <dbReference type="NCBI Taxonomy" id="104662"/>
    <lineage>
        <taxon>Bacteria</taxon>
        <taxon>Pseudomonadati</taxon>
        <taxon>Bacteroidota</taxon>
        <taxon>Chitinophagia</taxon>
        <taxon>Chitinophagales</taxon>
        <taxon>Chitinophagaceae</taxon>
        <taxon>Chitinophaga</taxon>
    </lineage>
</organism>
<name>A0A562SZ31_CHIJA</name>
<dbReference type="AlphaFoldDB" id="A0A562SZ31"/>